<protein>
    <submittedName>
        <fullName evidence="1">Uncharacterized protein</fullName>
    </submittedName>
</protein>
<reference evidence="1" key="1">
    <citation type="journal article" date="2014" name="Front. Microbiol.">
        <title>High frequency of phylogenetically diverse reductive dehalogenase-homologous genes in deep subseafloor sedimentary metagenomes.</title>
        <authorList>
            <person name="Kawai M."/>
            <person name="Futagami T."/>
            <person name="Toyoda A."/>
            <person name="Takaki Y."/>
            <person name="Nishi S."/>
            <person name="Hori S."/>
            <person name="Arai W."/>
            <person name="Tsubouchi T."/>
            <person name="Morono Y."/>
            <person name="Uchiyama I."/>
            <person name="Ito T."/>
            <person name="Fujiyama A."/>
            <person name="Inagaki F."/>
            <person name="Takami H."/>
        </authorList>
    </citation>
    <scope>NUCLEOTIDE SEQUENCE</scope>
    <source>
        <strain evidence="1">Expedition CK06-06</strain>
    </source>
</reference>
<name>X0UGB7_9ZZZZ</name>
<organism evidence="1">
    <name type="scientific">marine sediment metagenome</name>
    <dbReference type="NCBI Taxonomy" id="412755"/>
    <lineage>
        <taxon>unclassified sequences</taxon>
        <taxon>metagenomes</taxon>
        <taxon>ecological metagenomes</taxon>
    </lineage>
</organism>
<gene>
    <name evidence="1" type="ORF">S01H1_26661</name>
</gene>
<sequence length="34" mass="3805">MGDLILFTVTLSTALDLVIVRAKVHINGTFKFNR</sequence>
<proteinExistence type="predicted"/>
<dbReference type="EMBL" id="BARS01016172">
    <property type="protein sequence ID" value="GAF98366.1"/>
    <property type="molecule type" value="Genomic_DNA"/>
</dbReference>
<dbReference type="AlphaFoldDB" id="X0UGB7"/>
<evidence type="ECO:0000313" key="1">
    <source>
        <dbReference type="EMBL" id="GAF98366.1"/>
    </source>
</evidence>
<feature type="non-terminal residue" evidence="1">
    <location>
        <position position="34"/>
    </location>
</feature>
<accession>X0UGB7</accession>
<comment type="caution">
    <text evidence="1">The sequence shown here is derived from an EMBL/GenBank/DDBJ whole genome shotgun (WGS) entry which is preliminary data.</text>
</comment>